<dbReference type="GO" id="GO:0016020">
    <property type="term" value="C:membrane"/>
    <property type="evidence" value="ECO:0007669"/>
    <property type="project" value="UniProtKB-SubCell"/>
</dbReference>
<evidence type="ECO:0000256" key="3">
    <source>
        <dbReference type="ARBA" id="ARBA00022989"/>
    </source>
</evidence>
<evidence type="ECO:0000256" key="1">
    <source>
        <dbReference type="ARBA" id="ARBA00004141"/>
    </source>
</evidence>
<feature type="transmembrane region" description="Helical" evidence="5">
    <location>
        <begin position="385"/>
        <end position="404"/>
    </location>
</feature>
<keyword evidence="3 5" id="KW-1133">Transmembrane helix</keyword>
<dbReference type="EMBL" id="JACIJC010000003">
    <property type="protein sequence ID" value="MBB5686028.1"/>
    <property type="molecule type" value="Genomic_DNA"/>
</dbReference>
<feature type="transmembrane region" description="Helical" evidence="5">
    <location>
        <begin position="168"/>
        <end position="189"/>
    </location>
</feature>
<dbReference type="AlphaFoldDB" id="A0A7W9EE96"/>
<accession>A0A7W9EE96</accession>
<evidence type="ECO:0000313" key="8">
    <source>
        <dbReference type="EMBL" id="MBB5686028.1"/>
    </source>
</evidence>
<evidence type="ECO:0000313" key="9">
    <source>
        <dbReference type="Proteomes" id="UP000549617"/>
    </source>
</evidence>
<feature type="transmembrane region" description="Helical" evidence="5">
    <location>
        <begin position="355"/>
        <end position="373"/>
    </location>
</feature>
<dbReference type="InterPro" id="IPR045979">
    <property type="entry name" value="DUF5935"/>
</dbReference>
<evidence type="ECO:0000259" key="6">
    <source>
        <dbReference type="Pfam" id="PF04932"/>
    </source>
</evidence>
<sequence>MRELAFIGFLAALFGLGLKRPFLFILAYVYVDIVSPQRLSYLLLNSVPISMVAAGLAVLGWLAMDDKRNARFAPRQALMLILLLYCGATLGASPFPLEAYAKWDWVWKALAFAIFLPLTLHTRLRIEALVLYMILCAASIIIVGGLKTATAGGGYGVLNLMVSNNSGLYESSTIATVAIAIVPLILWLMKYGTIYPPDWRVRLFSGALIFACLLIPIGTEARTGLICIAVLGLLLLRFNRRRFLYIGLAGALGLIALPLLPSSFTQRMDTIQGYKADSSANTRLAVWGWTWQFAKDHPFGGGFESYRANRLRIENETRLGVGIGADVKKTVHFDAARAFHSAYFEMLGEQGYPGLMLWLAIQLGGLFRMEVIRRRYRDRDRPDELWVAPLAVGLQHAHIIYLIGALFVGIAFQPFIFMLIGVQIGLSSYLQRREKEAGFVPIFAKRKSAKQIVT</sequence>
<feature type="transmembrane region" description="Helical" evidence="5">
    <location>
        <begin position="105"/>
        <end position="122"/>
    </location>
</feature>
<keyword evidence="9" id="KW-1185">Reference proteome</keyword>
<dbReference type="Pfam" id="PF19358">
    <property type="entry name" value="DUF5935"/>
    <property type="match status" value="1"/>
</dbReference>
<feature type="domain" description="DUF5935" evidence="7">
    <location>
        <begin position="1"/>
        <end position="193"/>
    </location>
</feature>
<protein>
    <submittedName>
        <fullName evidence="8">Putative O-glycosylation ligase (Exosortase A-associated)</fullName>
    </submittedName>
</protein>
<feature type="transmembrane region" description="Helical" evidence="5">
    <location>
        <begin position="243"/>
        <end position="260"/>
    </location>
</feature>
<feature type="transmembrane region" description="Helical" evidence="5">
    <location>
        <begin position="129"/>
        <end position="148"/>
    </location>
</feature>
<dbReference type="Proteomes" id="UP000549617">
    <property type="component" value="Unassembled WGS sequence"/>
</dbReference>
<dbReference type="InterPro" id="IPR051533">
    <property type="entry name" value="WaaL-like"/>
</dbReference>
<dbReference type="PANTHER" id="PTHR37422">
    <property type="entry name" value="TEICHURONIC ACID BIOSYNTHESIS PROTEIN TUAE"/>
    <property type="match status" value="1"/>
</dbReference>
<evidence type="ECO:0000256" key="4">
    <source>
        <dbReference type="ARBA" id="ARBA00023136"/>
    </source>
</evidence>
<proteinExistence type="predicted"/>
<keyword evidence="4 5" id="KW-0472">Membrane</keyword>
<dbReference type="InterPro" id="IPR017528">
    <property type="entry name" value="CHP03097O-antigen_lig-rel"/>
</dbReference>
<keyword evidence="2 5" id="KW-0812">Transmembrane</keyword>
<evidence type="ECO:0000256" key="5">
    <source>
        <dbReference type="SAM" id="Phobius"/>
    </source>
</evidence>
<dbReference type="InterPro" id="IPR007016">
    <property type="entry name" value="O-antigen_ligase-rel_domated"/>
</dbReference>
<dbReference type="RefSeq" id="WP_184018004.1">
    <property type="nucleotide sequence ID" value="NZ_JACIJC010000003.1"/>
</dbReference>
<gene>
    <name evidence="8" type="ORF">FHS49_002044</name>
</gene>
<dbReference type="PANTHER" id="PTHR37422:SF13">
    <property type="entry name" value="LIPOPOLYSACCHARIDE BIOSYNTHESIS PROTEIN PA4999-RELATED"/>
    <property type="match status" value="1"/>
</dbReference>
<evidence type="ECO:0000259" key="7">
    <source>
        <dbReference type="Pfam" id="PF19358"/>
    </source>
</evidence>
<organism evidence="8 9">
    <name type="scientific">Sphingobium boeckii</name>
    <dbReference type="NCBI Taxonomy" id="1082345"/>
    <lineage>
        <taxon>Bacteria</taxon>
        <taxon>Pseudomonadati</taxon>
        <taxon>Pseudomonadota</taxon>
        <taxon>Alphaproteobacteria</taxon>
        <taxon>Sphingomonadales</taxon>
        <taxon>Sphingomonadaceae</taxon>
        <taxon>Sphingobium</taxon>
    </lineage>
</organism>
<feature type="transmembrane region" description="Helical" evidence="5">
    <location>
        <begin position="76"/>
        <end position="93"/>
    </location>
</feature>
<dbReference type="Pfam" id="PF04932">
    <property type="entry name" value="Wzy_C"/>
    <property type="match status" value="1"/>
</dbReference>
<name>A0A7W9EE96_9SPHN</name>
<feature type="transmembrane region" description="Helical" evidence="5">
    <location>
        <begin position="43"/>
        <end position="64"/>
    </location>
</feature>
<dbReference type="GO" id="GO:0016874">
    <property type="term" value="F:ligase activity"/>
    <property type="evidence" value="ECO:0007669"/>
    <property type="project" value="UniProtKB-KW"/>
</dbReference>
<evidence type="ECO:0000256" key="2">
    <source>
        <dbReference type="ARBA" id="ARBA00022692"/>
    </source>
</evidence>
<keyword evidence="8" id="KW-0436">Ligase</keyword>
<reference evidence="8 9" key="1">
    <citation type="submission" date="2020-08" db="EMBL/GenBank/DDBJ databases">
        <title>Genomic Encyclopedia of Type Strains, Phase IV (KMG-IV): sequencing the most valuable type-strain genomes for metagenomic binning, comparative biology and taxonomic classification.</title>
        <authorList>
            <person name="Goeker M."/>
        </authorList>
    </citation>
    <scope>NUCLEOTIDE SEQUENCE [LARGE SCALE GENOMIC DNA]</scope>
    <source>
        <strain evidence="8 9">DSM 25079</strain>
    </source>
</reference>
<dbReference type="NCBIfam" id="TIGR03097">
    <property type="entry name" value="PEP_O_lig_1"/>
    <property type="match status" value="1"/>
</dbReference>
<feature type="domain" description="O-antigen ligase-related" evidence="6">
    <location>
        <begin position="208"/>
        <end position="359"/>
    </location>
</feature>
<feature type="transmembrane region" description="Helical" evidence="5">
    <location>
        <begin position="201"/>
        <end position="217"/>
    </location>
</feature>
<comment type="subcellular location">
    <subcellularLocation>
        <location evidence="1">Membrane</location>
        <topology evidence="1">Multi-pass membrane protein</topology>
    </subcellularLocation>
</comment>
<comment type="caution">
    <text evidence="8">The sequence shown here is derived from an EMBL/GenBank/DDBJ whole genome shotgun (WGS) entry which is preliminary data.</text>
</comment>
<feature type="transmembrane region" description="Helical" evidence="5">
    <location>
        <begin position="410"/>
        <end position="430"/>
    </location>
</feature>
<feature type="transmembrane region" description="Helical" evidence="5">
    <location>
        <begin position="223"/>
        <end position="238"/>
    </location>
</feature>